<reference evidence="2" key="1">
    <citation type="submission" date="2021-01" db="EMBL/GenBank/DDBJ databases">
        <authorList>
            <person name="Corre E."/>
            <person name="Pelletier E."/>
            <person name="Niang G."/>
            <person name="Scheremetjew M."/>
            <person name="Finn R."/>
            <person name="Kale V."/>
            <person name="Holt S."/>
            <person name="Cochrane G."/>
            <person name="Meng A."/>
            <person name="Brown T."/>
            <person name="Cohen L."/>
        </authorList>
    </citation>
    <scope>NUCLEOTIDE SEQUENCE</scope>
    <source>
        <strain evidence="2">CCMP1381</strain>
    </source>
</reference>
<sequence length="219" mass="25066">MEKVQANLKEVHEKASEYDAQLNALETKTAHFSVRNGFDKLAATIRGKIPWSKKRGFDLWKNFVMVKRSESDLRRATMRVQVATNRLNFERAGMDETEQSVRRARTEGAVLLMFYRWRSHVDRVIRAEEANTFASERERLVKTLNEMRDLMTQSFRAEKKAFATAIVQGERFDVKVGLAHDKLQEYCTDISSVAKATGALTEGQTMENITPTKNSANLT</sequence>
<organism evidence="2">
    <name type="scientific">Octactis speculum</name>
    <dbReference type="NCBI Taxonomy" id="3111310"/>
    <lineage>
        <taxon>Eukaryota</taxon>
        <taxon>Sar</taxon>
        <taxon>Stramenopiles</taxon>
        <taxon>Ochrophyta</taxon>
        <taxon>Dictyochophyceae</taxon>
        <taxon>Dictyochales</taxon>
        <taxon>Dictyochaceae</taxon>
        <taxon>Octactis</taxon>
    </lineage>
</organism>
<proteinExistence type="predicted"/>
<protein>
    <submittedName>
        <fullName evidence="2">Uncharacterized protein</fullName>
    </submittedName>
</protein>
<evidence type="ECO:0000313" key="2">
    <source>
        <dbReference type="EMBL" id="CAD9415764.1"/>
    </source>
</evidence>
<gene>
    <name evidence="2" type="ORF">DSPE1174_LOCUS12259</name>
</gene>
<name>A0A7S2C5U6_9STRA</name>
<evidence type="ECO:0000256" key="1">
    <source>
        <dbReference type="SAM" id="Coils"/>
    </source>
</evidence>
<accession>A0A7S2C5U6</accession>
<dbReference type="EMBL" id="HBGS01024111">
    <property type="protein sequence ID" value="CAD9415764.1"/>
    <property type="molecule type" value="Transcribed_RNA"/>
</dbReference>
<feature type="coiled-coil region" evidence="1">
    <location>
        <begin position="1"/>
        <end position="28"/>
    </location>
</feature>
<keyword evidence="1" id="KW-0175">Coiled coil</keyword>
<dbReference type="AlphaFoldDB" id="A0A7S2C5U6"/>